<proteinExistence type="predicted"/>
<dbReference type="AlphaFoldDB" id="G4CLL9"/>
<sequence>MFCQMLPIFHTVIAFIGINSRLLGYAFQQRQQETFAKSPSAAHFCVVCCSLAYLSDMSVPRGFLAFTFAALLRLELHPHLEILQRSQAT</sequence>
<keyword evidence="1" id="KW-0812">Transmembrane</keyword>
<comment type="caution">
    <text evidence="2">The sequence shown here is derived from an EMBL/GenBank/DDBJ whole genome shotgun (WGS) entry which is preliminary data.</text>
</comment>
<dbReference type="EMBL" id="AGAY01000096">
    <property type="protein sequence ID" value="EGY51274.1"/>
    <property type="molecule type" value="Genomic_DNA"/>
</dbReference>
<keyword evidence="3" id="KW-1185">Reference proteome</keyword>
<protein>
    <submittedName>
        <fullName evidence="2">Uncharacterized protein</fullName>
    </submittedName>
</protein>
<evidence type="ECO:0000256" key="1">
    <source>
        <dbReference type="SAM" id="Phobius"/>
    </source>
</evidence>
<organism evidence="2 3">
    <name type="scientific">Neisseria shayeganii 871</name>
    <dbReference type="NCBI Taxonomy" id="1032488"/>
    <lineage>
        <taxon>Bacteria</taxon>
        <taxon>Pseudomonadati</taxon>
        <taxon>Pseudomonadota</taxon>
        <taxon>Betaproteobacteria</taxon>
        <taxon>Neisseriales</taxon>
        <taxon>Neisseriaceae</taxon>
        <taxon>Neisseria</taxon>
    </lineage>
</organism>
<accession>G4CLL9</accession>
<dbReference type="HOGENOM" id="CLU_2451573_0_0_4"/>
<name>G4CLL9_9NEIS</name>
<feature type="transmembrane region" description="Helical" evidence="1">
    <location>
        <begin position="6"/>
        <end position="27"/>
    </location>
</feature>
<evidence type="ECO:0000313" key="2">
    <source>
        <dbReference type="EMBL" id="EGY51274.1"/>
    </source>
</evidence>
<keyword evidence="1" id="KW-1133">Transmembrane helix</keyword>
<gene>
    <name evidence="2" type="ORF">HMPREF9371_2510</name>
</gene>
<reference evidence="2 3" key="1">
    <citation type="submission" date="2011-05" db="EMBL/GenBank/DDBJ databases">
        <authorList>
            <person name="Muzny D."/>
            <person name="Qin X."/>
            <person name="Deng J."/>
            <person name="Jiang H."/>
            <person name="Liu Y."/>
            <person name="Qu J."/>
            <person name="Song X.-Z."/>
            <person name="Zhang L."/>
            <person name="Thornton R."/>
            <person name="Coyle M."/>
            <person name="Francisco L."/>
            <person name="Jackson L."/>
            <person name="Javaid M."/>
            <person name="Korchina V."/>
            <person name="Kovar C."/>
            <person name="Mata R."/>
            <person name="Mathew T."/>
            <person name="Ngo R."/>
            <person name="Nguyen L."/>
            <person name="Nguyen N."/>
            <person name="Okwuonu G."/>
            <person name="Ongeri F."/>
            <person name="Pham C."/>
            <person name="Simmons D."/>
            <person name="Wilczek-Boney K."/>
            <person name="Hale W."/>
            <person name="Jakkamsetti A."/>
            <person name="Pham P."/>
            <person name="Ruth R."/>
            <person name="San Lucas F."/>
            <person name="Warren J."/>
            <person name="Zhang J."/>
            <person name="Zhao Z."/>
            <person name="Zhou C."/>
            <person name="Zhu D."/>
            <person name="Lee S."/>
            <person name="Bess C."/>
            <person name="Blankenburg K."/>
            <person name="Forbes L."/>
            <person name="Fu Q."/>
            <person name="Gubbala S."/>
            <person name="Hirani K."/>
            <person name="Jayaseelan J.C."/>
            <person name="Lara F."/>
            <person name="Munidasa M."/>
            <person name="Palculict T."/>
            <person name="Patil S."/>
            <person name="Pu L.-L."/>
            <person name="Saada N."/>
            <person name="Tang L."/>
            <person name="Weissenberger G."/>
            <person name="Zhu Y."/>
            <person name="Hemphill L."/>
            <person name="Shang Y."/>
            <person name="Youmans B."/>
            <person name="Ayvaz T."/>
            <person name="Ross M."/>
            <person name="Santibanez J."/>
            <person name="Aqrawi P."/>
            <person name="Gross S."/>
            <person name="Joshi V."/>
            <person name="Fowler G."/>
            <person name="Nazareth L."/>
            <person name="Reid J."/>
            <person name="Worley K."/>
            <person name="Petrosino J."/>
            <person name="Highlander S."/>
            <person name="Gibbs R."/>
        </authorList>
    </citation>
    <scope>NUCLEOTIDE SEQUENCE [LARGE SCALE GENOMIC DNA]</scope>
    <source>
        <strain evidence="2 3">871</strain>
    </source>
</reference>
<evidence type="ECO:0000313" key="3">
    <source>
        <dbReference type="Proteomes" id="UP000003019"/>
    </source>
</evidence>
<keyword evidence="1" id="KW-0472">Membrane</keyword>
<dbReference type="Proteomes" id="UP000003019">
    <property type="component" value="Unassembled WGS sequence"/>
</dbReference>